<dbReference type="Proteomes" id="UP000887116">
    <property type="component" value="Unassembled WGS sequence"/>
</dbReference>
<keyword evidence="2" id="KW-1185">Reference proteome</keyword>
<dbReference type="EMBL" id="BMAO01023042">
    <property type="protein sequence ID" value="GFQ86286.1"/>
    <property type="molecule type" value="Genomic_DNA"/>
</dbReference>
<evidence type="ECO:0000313" key="2">
    <source>
        <dbReference type="Proteomes" id="UP000887116"/>
    </source>
</evidence>
<dbReference type="AlphaFoldDB" id="A0A8X6KVY1"/>
<sequence length="94" mass="10797">MFNRQKTILRQVAVETKCFFGDSPEKREIRLENFILPGLTAIQLPSASLPLKIVEAKICQTEAGKPNIFRVFPPKSKSFNRNGFQNLYQSIKRL</sequence>
<gene>
    <name evidence="1" type="ORF">TNCT_385661</name>
</gene>
<evidence type="ECO:0000313" key="1">
    <source>
        <dbReference type="EMBL" id="GFQ86286.1"/>
    </source>
</evidence>
<name>A0A8X6KVY1_TRICU</name>
<protein>
    <submittedName>
        <fullName evidence="1">Uncharacterized protein</fullName>
    </submittedName>
</protein>
<organism evidence="1 2">
    <name type="scientific">Trichonephila clavata</name>
    <name type="common">Joro spider</name>
    <name type="synonym">Nephila clavata</name>
    <dbReference type="NCBI Taxonomy" id="2740835"/>
    <lineage>
        <taxon>Eukaryota</taxon>
        <taxon>Metazoa</taxon>
        <taxon>Ecdysozoa</taxon>
        <taxon>Arthropoda</taxon>
        <taxon>Chelicerata</taxon>
        <taxon>Arachnida</taxon>
        <taxon>Araneae</taxon>
        <taxon>Araneomorphae</taxon>
        <taxon>Entelegynae</taxon>
        <taxon>Araneoidea</taxon>
        <taxon>Nephilidae</taxon>
        <taxon>Trichonephila</taxon>
    </lineage>
</organism>
<comment type="caution">
    <text evidence="1">The sequence shown here is derived from an EMBL/GenBank/DDBJ whole genome shotgun (WGS) entry which is preliminary data.</text>
</comment>
<accession>A0A8X6KVY1</accession>
<proteinExistence type="predicted"/>
<reference evidence="1" key="1">
    <citation type="submission" date="2020-07" db="EMBL/GenBank/DDBJ databases">
        <title>Multicomponent nature underlies the extraordinary mechanical properties of spider dragline silk.</title>
        <authorList>
            <person name="Kono N."/>
            <person name="Nakamura H."/>
            <person name="Mori M."/>
            <person name="Yoshida Y."/>
            <person name="Ohtoshi R."/>
            <person name="Malay A.D."/>
            <person name="Moran D.A.P."/>
            <person name="Tomita M."/>
            <person name="Numata K."/>
            <person name="Arakawa K."/>
        </authorList>
    </citation>
    <scope>NUCLEOTIDE SEQUENCE</scope>
</reference>